<evidence type="ECO:0000313" key="2">
    <source>
        <dbReference type="Proteomes" id="UP001190336"/>
    </source>
</evidence>
<accession>A0ABM9LHQ3</accession>
<name>A0ABM9LHQ3_9MYCO</name>
<proteinExistence type="predicted"/>
<gene>
    <name evidence="1" type="ORF">MU0083_002110</name>
</gene>
<sequence length="240" mass="25830">MKLARPDIFHPRIVLAVDSRRGHPGAVVTSEAAGGADDTGDAGLIDALRRRGLQARRLPWDDPDTLEADLVVLRTAGADRPAEFAAWTTRVRNLLNPPEVVAWNAEARYLADLQCDGVPMAVGRASSEVTSLVFFGAGRSHAFGAAGPDPDFELWDVGRWALRSAAERLSIRIEELLYARIEVAGTAADSGLVSLDLIAPDLGWAALVREQRESAQRRFAVAVGAALERLGLGPLAQRRP</sequence>
<reference evidence="1 2" key="1">
    <citation type="submission" date="2023-08" db="EMBL/GenBank/DDBJ databases">
        <authorList>
            <person name="Folkvardsen B D."/>
            <person name="Norman A."/>
        </authorList>
    </citation>
    <scope>NUCLEOTIDE SEQUENCE [LARGE SCALE GENOMIC DNA]</scope>
    <source>
        <strain evidence="1 2">Mu0083</strain>
    </source>
</reference>
<dbReference type="PANTHER" id="PTHR39217:SF1">
    <property type="entry name" value="GLUTATHIONE SYNTHETASE"/>
    <property type="match status" value="1"/>
</dbReference>
<dbReference type="Proteomes" id="UP001190336">
    <property type="component" value="Chromosome"/>
</dbReference>
<dbReference type="PANTHER" id="PTHR39217">
    <property type="match status" value="1"/>
</dbReference>
<organism evidence="1 2">
    <name type="scientific">[Mycobacterium] kokjensenii</name>
    <dbReference type="NCBI Taxonomy" id="3064287"/>
    <lineage>
        <taxon>Bacteria</taxon>
        <taxon>Bacillati</taxon>
        <taxon>Actinomycetota</taxon>
        <taxon>Actinomycetes</taxon>
        <taxon>Mycobacteriales</taxon>
        <taxon>Mycobacteriaceae</taxon>
        <taxon>Mycolicibacter</taxon>
    </lineage>
</organism>
<evidence type="ECO:0000313" key="1">
    <source>
        <dbReference type="EMBL" id="CAJ1499163.1"/>
    </source>
</evidence>
<protein>
    <submittedName>
        <fullName evidence="1">Uncharacterized protein</fullName>
    </submittedName>
</protein>
<keyword evidence="2" id="KW-1185">Reference proteome</keyword>
<dbReference type="EMBL" id="OY726394">
    <property type="protein sequence ID" value="CAJ1499163.1"/>
    <property type="molecule type" value="Genomic_DNA"/>
</dbReference>
<dbReference type="RefSeq" id="WP_308477194.1">
    <property type="nucleotide sequence ID" value="NZ_OY726394.1"/>
</dbReference>
<dbReference type="InterPro" id="IPR053191">
    <property type="entry name" value="DcsG_Biosynth_Enzyme"/>
</dbReference>